<keyword evidence="7 10" id="KW-0732">Signal</keyword>
<dbReference type="PROSITE" id="PS51257">
    <property type="entry name" value="PROKAR_LIPOPROTEIN"/>
    <property type="match status" value="1"/>
</dbReference>
<dbReference type="GO" id="GO:0005886">
    <property type="term" value="C:plasma membrane"/>
    <property type="evidence" value="ECO:0007669"/>
    <property type="project" value="UniProtKB-SubCell"/>
</dbReference>
<evidence type="ECO:0000256" key="9">
    <source>
        <dbReference type="ARBA" id="ARBA00023288"/>
    </source>
</evidence>
<evidence type="ECO:0000256" key="2">
    <source>
        <dbReference type="ARBA" id="ARBA00004193"/>
    </source>
</evidence>
<dbReference type="InterPro" id="IPR011862">
    <property type="entry name" value="Phos-bd"/>
</dbReference>
<feature type="domain" description="PBP" evidence="12">
    <location>
        <begin position="55"/>
        <end position="287"/>
    </location>
</feature>
<feature type="chain" id="PRO_5039741303" description="Phosphate-binding protein" evidence="10">
    <location>
        <begin position="22"/>
        <end position="301"/>
    </location>
</feature>
<dbReference type="InterPro" id="IPR050811">
    <property type="entry name" value="Phosphate_ABC_transporter"/>
</dbReference>
<gene>
    <name evidence="13" type="ORF">EDC19_1220</name>
</gene>
<keyword evidence="8 10" id="KW-0564">Palmitate</keyword>
<proteinExistence type="inferred from homology"/>
<dbReference type="GO" id="GO:0006817">
    <property type="term" value="P:phosphate ion transport"/>
    <property type="evidence" value="ECO:0007669"/>
    <property type="project" value="UniProtKB-UniRule"/>
</dbReference>
<keyword evidence="5 10" id="KW-0813">Transport</keyword>
<dbReference type="GO" id="GO:0042301">
    <property type="term" value="F:phosphate ion binding"/>
    <property type="evidence" value="ECO:0007669"/>
    <property type="project" value="UniProtKB-UniRule"/>
</dbReference>
<sequence>MKNLKVLLSLILVIVMVGAFAGCSDGTNNADANSNVEQNNNQSNNENNDKDVNDEEELSGTVTISGSTSVEPVGIGIAEEFMAFNPNVIVTYEGLGSSAGITNGNERVTNIGATSRGLRDNEKEFGLVEAVVAYDGIALITHPDNPIEDLTREDVQKIYLGEATNWSEFGGNDEEIVVVSREAGSGTRGAFEEIVDFEDQLTSNAIIAEGNGNVQSTVAENPQSIGYVSFTYINDTVKPVPIAGALPTVENVQNESYTIARPFIMVYHEDNLNDVSKAYMEFALSNEGQKIVEEVGAIPVN</sequence>
<name>A0A4R1N001_9FIRM</name>
<reference evidence="13 14" key="1">
    <citation type="submission" date="2019-03" db="EMBL/GenBank/DDBJ databases">
        <title>Genomic Encyclopedia of Type Strains, Phase IV (KMG-IV): sequencing the most valuable type-strain genomes for metagenomic binning, comparative biology and taxonomic classification.</title>
        <authorList>
            <person name="Goeker M."/>
        </authorList>
    </citation>
    <scope>NUCLEOTIDE SEQUENCE [LARGE SCALE GENOMIC DNA]</scope>
    <source>
        <strain evidence="13 14">DSM 24176</strain>
    </source>
</reference>
<comment type="similarity">
    <text evidence="3 10">Belongs to the PstS family.</text>
</comment>
<evidence type="ECO:0000256" key="1">
    <source>
        <dbReference type="ARBA" id="ARBA00002841"/>
    </source>
</evidence>
<keyword evidence="9 10" id="KW-0449">Lipoprotein</keyword>
<evidence type="ECO:0000256" key="8">
    <source>
        <dbReference type="ARBA" id="ARBA00023139"/>
    </source>
</evidence>
<dbReference type="SUPFAM" id="SSF53850">
    <property type="entry name" value="Periplasmic binding protein-like II"/>
    <property type="match status" value="1"/>
</dbReference>
<evidence type="ECO:0000256" key="3">
    <source>
        <dbReference type="ARBA" id="ARBA00008725"/>
    </source>
</evidence>
<organism evidence="13 14">
    <name type="scientific">Natranaerovirga hydrolytica</name>
    <dbReference type="NCBI Taxonomy" id="680378"/>
    <lineage>
        <taxon>Bacteria</taxon>
        <taxon>Bacillati</taxon>
        <taxon>Bacillota</taxon>
        <taxon>Clostridia</taxon>
        <taxon>Lachnospirales</taxon>
        <taxon>Natranaerovirgaceae</taxon>
        <taxon>Natranaerovirga</taxon>
    </lineage>
</organism>
<dbReference type="RefSeq" id="WP_243116986.1">
    <property type="nucleotide sequence ID" value="NZ_SMGQ01000011.1"/>
</dbReference>
<evidence type="ECO:0000256" key="7">
    <source>
        <dbReference type="ARBA" id="ARBA00022729"/>
    </source>
</evidence>
<dbReference type="EMBL" id="SMGQ01000011">
    <property type="protein sequence ID" value="TCK98785.1"/>
    <property type="molecule type" value="Genomic_DNA"/>
</dbReference>
<keyword evidence="10" id="KW-1003">Cell membrane</keyword>
<feature type="region of interest" description="Disordered" evidence="11">
    <location>
        <begin position="31"/>
        <end position="61"/>
    </location>
</feature>
<dbReference type="InterPro" id="IPR024370">
    <property type="entry name" value="PBP_domain"/>
</dbReference>
<dbReference type="CDD" id="cd13653">
    <property type="entry name" value="PBP2_phosphate_like_1"/>
    <property type="match status" value="1"/>
</dbReference>
<comment type="function">
    <text evidence="1">Part of the ABC transporter complex PstSACB involved in phosphate import.</text>
</comment>
<evidence type="ECO:0000256" key="10">
    <source>
        <dbReference type="RuleBase" id="RU367119"/>
    </source>
</evidence>
<dbReference type="PANTHER" id="PTHR30570">
    <property type="entry name" value="PERIPLASMIC PHOSPHATE BINDING COMPONENT OF PHOSPHATE ABC TRANSPORTER"/>
    <property type="match status" value="1"/>
</dbReference>
<evidence type="ECO:0000256" key="6">
    <source>
        <dbReference type="ARBA" id="ARBA00022592"/>
    </source>
</evidence>
<keyword evidence="10" id="KW-0472">Membrane</keyword>
<evidence type="ECO:0000313" key="13">
    <source>
        <dbReference type="EMBL" id="TCK98785.1"/>
    </source>
</evidence>
<evidence type="ECO:0000256" key="4">
    <source>
        <dbReference type="ARBA" id="ARBA00011529"/>
    </source>
</evidence>
<dbReference type="Pfam" id="PF12849">
    <property type="entry name" value="PBP_like_2"/>
    <property type="match status" value="1"/>
</dbReference>
<keyword evidence="6 10" id="KW-0592">Phosphate transport</keyword>
<comment type="caution">
    <text evidence="13">The sequence shown here is derived from an EMBL/GenBank/DDBJ whole genome shotgun (WGS) entry which is preliminary data.</text>
</comment>
<comment type="subunit">
    <text evidence="4 10">The complex is composed of two ATP-binding proteins (PstB), two transmembrane proteins (PstC and PstA) and a solute-binding protein (PstS).</text>
</comment>
<feature type="compositionally biased region" description="Low complexity" evidence="11">
    <location>
        <begin position="31"/>
        <end position="46"/>
    </location>
</feature>
<accession>A0A4R1N001</accession>
<comment type="subcellular location">
    <subcellularLocation>
        <location evidence="2 10">Cell membrane</location>
        <topology evidence="2 10">Lipid-anchor</topology>
    </subcellularLocation>
</comment>
<evidence type="ECO:0000313" key="14">
    <source>
        <dbReference type="Proteomes" id="UP000294545"/>
    </source>
</evidence>
<evidence type="ECO:0000256" key="5">
    <source>
        <dbReference type="ARBA" id="ARBA00022448"/>
    </source>
</evidence>
<evidence type="ECO:0000259" key="12">
    <source>
        <dbReference type="Pfam" id="PF12849"/>
    </source>
</evidence>
<comment type="function">
    <text evidence="10">Involved in the system for phosphate transport across the cytoplasmic membrane.</text>
</comment>
<evidence type="ECO:0000256" key="11">
    <source>
        <dbReference type="SAM" id="MobiDB-lite"/>
    </source>
</evidence>
<protein>
    <recommendedName>
        <fullName evidence="10">Phosphate-binding protein</fullName>
    </recommendedName>
</protein>
<dbReference type="NCBIfam" id="TIGR02136">
    <property type="entry name" value="ptsS_2"/>
    <property type="match status" value="1"/>
</dbReference>
<dbReference type="PANTHER" id="PTHR30570:SF1">
    <property type="entry name" value="PHOSPHATE-BINDING PROTEIN PSTS"/>
    <property type="match status" value="1"/>
</dbReference>
<feature type="signal peptide" evidence="10">
    <location>
        <begin position="1"/>
        <end position="21"/>
    </location>
</feature>
<dbReference type="Proteomes" id="UP000294545">
    <property type="component" value="Unassembled WGS sequence"/>
</dbReference>
<keyword evidence="14" id="KW-1185">Reference proteome</keyword>
<dbReference type="Gene3D" id="3.40.190.10">
    <property type="entry name" value="Periplasmic binding protein-like II"/>
    <property type="match status" value="2"/>
</dbReference>
<dbReference type="AlphaFoldDB" id="A0A4R1N001"/>